<reference evidence="2" key="1">
    <citation type="submission" date="2019-06" db="EMBL/GenBank/DDBJ databases">
        <title>Complete genome sequence of Stenotrophomonas phage Mendera.</title>
        <authorList>
            <person name="Garza K."/>
            <person name="Newkirk H."/>
            <person name="Moreland R."/>
            <person name="Liu M."/>
            <person name="Ramsey J."/>
            <person name="Gonzalez C.F."/>
            <person name="Leavitt J."/>
        </authorList>
    </citation>
    <scope>NUCLEOTIDE SEQUENCE [LARGE SCALE GENOMIC DNA]</scope>
</reference>
<keyword evidence="2" id="KW-1185">Reference proteome</keyword>
<dbReference type="EMBL" id="MN098328">
    <property type="protein sequence ID" value="QFR56759.1"/>
    <property type="molecule type" value="Genomic_DNA"/>
</dbReference>
<protein>
    <submittedName>
        <fullName evidence="1">Uncharacterized protein</fullName>
    </submittedName>
</protein>
<accession>A0A5P8PJB2</accession>
<sequence length="347" mass="37452">MTIMKYEWDSPSFPASAAGCKAAYEDVHLALTTKSCWTWERVTGDLADFDSLNYNVSSSVTFGFRVYKFNDDTAAAGGATLYMRLSFYTINDGRMYGSSGGASASMFPAFVARVGKAVDSSGTISNPIVDAAPWTTSTFGGTVVMSQLPGTRCYIYTNTSKGAFHFNYASASRTEQLDPNGAGAFTYAQVPLFCMQFERSYNLATGETTANGVMYVGSSQANGSFTNGSIKGATLQYLNFALGTWTDHDHTLGTFKGLLQVGSSAGVMSYQPLYMPDSSFGIIPCRTIYTLRGHFRPQMARQQVLLNGVAVDVYNHAMNKNRCIGETNTSTTSCDMTQAVTTATVEV</sequence>
<gene>
    <name evidence="1" type="ORF">CPT_Mendera_233</name>
</gene>
<dbReference type="Proteomes" id="UP000326601">
    <property type="component" value="Segment"/>
</dbReference>
<evidence type="ECO:0000313" key="2">
    <source>
        <dbReference type="Proteomes" id="UP000326601"/>
    </source>
</evidence>
<proteinExistence type="predicted"/>
<organism evidence="1 2">
    <name type="scientific">Stenotrophomonas phage Mendera</name>
    <dbReference type="NCBI Taxonomy" id="2650877"/>
    <lineage>
        <taxon>Viruses</taxon>
        <taxon>Duplodnaviria</taxon>
        <taxon>Heunggongvirae</taxon>
        <taxon>Uroviricota</taxon>
        <taxon>Caudoviricetes</taxon>
        <taxon>Menderavirus</taxon>
        <taxon>Menderavirus mendera</taxon>
    </lineage>
</organism>
<dbReference type="PROSITE" id="PS51257">
    <property type="entry name" value="PROKAR_LIPOPROTEIN"/>
    <property type="match status" value="1"/>
</dbReference>
<evidence type="ECO:0000313" key="1">
    <source>
        <dbReference type="EMBL" id="QFR56759.1"/>
    </source>
</evidence>
<name>A0A5P8PJB2_9CAUD</name>